<name>A0A081C6I0_VECG1</name>
<proteinExistence type="predicted"/>
<dbReference type="HOGENOM" id="CLU_2894854_0_0_0"/>
<sequence length="62" mass="6979">MIRSNVLERGGLMESFETKAIDYFGEIIINKALIHQAGFGSRAIPTYVGEWIISHFVGIRKP</sequence>
<dbReference type="STRING" id="1499967.U27_00076"/>
<dbReference type="Proteomes" id="UP000030661">
    <property type="component" value="Unassembled WGS sequence"/>
</dbReference>
<organism evidence="1">
    <name type="scientific">Vecturithrix granuli</name>
    <dbReference type="NCBI Taxonomy" id="1499967"/>
    <lineage>
        <taxon>Bacteria</taxon>
        <taxon>Candidatus Moduliflexota</taxon>
        <taxon>Candidatus Vecturitrichia</taxon>
        <taxon>Candidatus Vecturitrichales</taxon>
        <taxon>Candidatus Vecturitrichaceae</taxon>
        <taxon>Candidatus Vecturithrix</taxon>
    </lineage>
</organism>
<gene>
    <name evidence="1" type="ORF">U27_00076</name>
</gene>
<dbReference type="EMBL" id="DF820472">
    <property type="protein sequence ID" value="GAK60185.1"/>
    <property type="molecule type" value="Genomic_DNA"/>
</dbReference>
<evidence type="ECO:0000313" key="2">
    <source>
        <dbReference type="Proteomes" id="UP000030661"/>
    </source>
</evidence>
<keyword evidence="2" id="KW-1185">Reference proteome</keyword>
<protein>
    <submittedName>
        <fullName evidence="1">Uncharacterized protein</fullName>
    </submittedName>
</protein>
<evidence type="ECO:0000313" key="1">
    <source>
        <dbReference type="EMBL" id="GAK60185.1"/>
    </source>
</evidence>
<dbReference type="AlphaFoldDB" id="A0A081C6I0"/>
<accession>A0A081C6I0</accession>
<reference evidence="1" key="1">
    <citation type="journal article" date="2015" name="PeerJ">
        <title>First genomic representation of candidate bacterial phylum KSB3 points to enhanced environmental sensing as a trigger of wastewater bulking.</title>
        <authorList>
            <person name="Sekiguchi Y."/>
            <person name="Ohashi A."/>
            <person name="Parks D.H."/>
            <person name="Yamauchi T."/>
            <person name="Tyson G.W."/>
            <person name="Hugenholtz P."/>
        </authorList>
    </citation>
    <scope>NUCLEOTIDE SEQUENCE [LARGE SCALE GENOMIC DNA]</scope>
</reference>